<dbReference type="RefSeq" id="WP_036338434.1">
    <property type="nucleotide sequence ID" value="NZ_JALN02000001.1"/>
</dbReference>
<dbReference type="STRING" id="1440774.Y900_002145"/>
<evidence type="ECO:0000313" key="1">
    <source>
        <dbReference type="EMBL" id="KDE97764.1"/>
    </source>
</evidence>
<dbReference type="CDD" id="cd07812">
    <property type="entry name" value="SRPBCC"/>
    <property type="match status" value="1"/>
</dbReference>
<dbReference type="OrthoDB" id="3255669at2"/>
<sequence>MTAIARLGATAAVLLAARQFFRNWGTTKAECAMPLPGDSLVGQPAVVTTEGITIERPPEAVWPWLVQIGLDRAGLYAYETLHTLAGLDYQDADRIHPEWQHLAVGDTVRLAPRGWLGLDDGILVTVVEIQEGRSIVLRTGGGDSIWDAVWSLNVAEHGDDGTRLLIRTRVPLRRPGAVVGAELIAPPKAFVTRAILRGVKHRAESEPALPGDPP</sequence>
<name>A0A064CAT9_9MYCO</name>
<dbReference type="eggNOG" id="COG3832">
    <property type="taxonomic scope" value="Bacteria"/>
</dbReference>
<comment type="caution">
    <text evidence="1">The sequence shown here is derived from an EMBL/GenBank/DDBJ whole genome shotgun (WGS) entry which is preliminary data.</text>
</comment>
<evidence type="ECO:0008006" key="3">
    <source>
        <dbReference type="Google" id="ProtNLM"/>
    </source>
</evidence>
<dbReference type="InterPro" id="IPR023393">
    <property type="entry name" value="START-like_dom_sf"/>
</dbReference>
<keyword evidence="2" id="KW-1185">Reference proteome</keyword>
<dbReference type="EMBL" id="JALN02000001">
    <property type="protein sequence ID" value="KDE97764.1"/>
    <property type="molecule type" value="Genomic_DNA"/>
</dbReference>
<evidence type="ECO:0000313" key="2">
    <source>
        <dbReference type="Proteomes" id="UP000022835"/>
    </source>
</evidence>
<dbReference type="SUPFAM" id="SSF55961">
    <property type="entry name" value="Bet v1-like"/>
    <property type="match status" value="1"/>
</dbReference>
<proteinExistence type="predicted"/>
<reference evidence="1" key="1">
    <citation type="submission" date="2014-05" db="EMBL/GenBank/DDBJ databases">
        <title>Genome sequence of Mycobacterium aromaticivorans strain JS19b1T (= DSM 45407T).</title>
        <authorList>
            <person name="Kwak Y."/>
            <person name="Park G.-S."/>
            <person name="Li Q.X."/>
            <person name="Lee S.-E."/>
            <person name="Shin J.-H."/>
        </authorList>
    </citation>
    <scope>NUCLEOTIDE SEQUENCE [LARGE SCALE GENOMIC DNA]</scope>
    <source>
        <strain evidence="1">JS19b1</strain>
    </source>
</reference>
<dbReference type="Proteomes" id="UP000022835">
    <property type="component" value="Unassembled WGS sequence"/>
</dbReference>
<dbReference type="Gene3D" id="3.30.530.20">
    <property type="match status" value="1"/>
</dbReference>
<protein>
    <recommendedName>
        <fullName evidence="3">Polyketide cyclase</fullName>
    </recommendedName>
</protein>
<gene>
    <name evidence="1" type="ORF">Y900_002145</name>
</gene>
<dbReference type="AlphaFoldDB" id="A0A064CAT9"/>
<organism evidence="1 2">
    <name type="scientific">Mycolicibacterium aromaticivorans JS19b1 = JCM 16368</name>
    <dbReference type="NCBI Taxonomy" id="1440774"/>
    <lineage>
        <taxon>Bacteria</taxon>
        <taxon>Bacillati</taxon>
        <taxon>Actinomycetota</taxon>
        <taxon>Actinomycetes</taxon>
        <taxon>Mycobacteriales</taxon>
        <taxon>Mycobacteriaceae</taxon>
        <taxon>Mycolicibacterium</taxon>
    </lineage>
</organism>
<accession>A0A064CAT9</accession>